<feature type="chain" id="PRO_5021230935" evidence="1">
    <location>
        <begin position="20"/>
        <end position="1240"/>
    </location>
</feature>
<accession>A0A502LB97</accession>
<keyword evidence="1" id="KW-0732">Signal</keyword>
<gene>
    <name evidence="2" type="ORF">EPA86_00455</name>
</gene>
<protein>
    <submittedName>
        <fullName evidence="2">Uncharacterized protein</fullName>
    </submittedName>
</protein>
<dbReference type="OrthoDB" id="7156875at2"/>
<feature type="signal peptide" evidence="1">
    <location>
        <begin position="1"/>
        <end position="19"/>
    </location>
</feature>
<keyword evidence="3" id="KW-1185">Reference proteome</keyword>
<dbReference type="EMBL" id="SAWY01000001">
    <property type="protein sequence ID" value="TPH19233.1"/>
    <property type="molecule type" value="Genomic_DNA"/>
</dbReference>
<evidence type="ECO:0000313" key="2">
    <source>
        <dbReference type="EMBL" id="TPH19233.1"/>
    </source>
</evidence>
<evidence type="ECO:0000313" key="3">
    <source>
        <dbReference type="Proteomes" id="UP000315303"/>
    </source>
</evidence>
<dbReference type="AlphaFoldDB" id="A0A502LB97"/>
<proteinExistence type="predicted"/>
<dbReference type="InterPro" id="IPR036465">
    <property type="entry name" value="vWFA_dom_sf"/>
</dbReference>
<evidence type="ECO:0000256" key="1">
    <source>
        <dbReference type="SAM" id="SignalP"/>
    </source>
</evidence>
<comment type="caution">
    <text evidence="2">The sequence shown here is derived from an EMBL/GenBank/DDBJ whole genome shotgun (WGS) entry which is preliminary data.</text>
</comment>
<reference evidence="2 3" key="1">
    <citation type="submission" date="2019-01" db="EMBL/GenBank/DDBJ databases">
        <title>Litorilituus lipolytica sp. nov., isolated from intertidal sand of the Yellow Sea in China.</title>
        <authorList>
            <person name="Liu A."/>
        </authorList>
    </citation>
    <scope>NUCLEOTIDE SEQUENCE [LARGE SCALE GENOMIC DNA]</scope>
    <source>
        <strain evidence="2 3">RZ04</strain>
    </source>
</reference>
<name>A0A502LB97_9GAMM</name>
<organism evidence="2 3">
    <name type="scientific">Litorilituus lipolyticus</name>
    <dbReference type="NCBI Taxonomy" id="2491017"/>
    <lineage>
        <taxon>Bacteria</taxon>
        <taxon>Pseudomonadati</taxon>
        <taxon>Pseudomonadota</taxon>
        <taxon>Gammaproteobacteria</taxon>
        <taxon>Alteromonadales</taxon>
        <taxon>Colwelliaceae</taxon>
        <taxon>Litorilituus</taxon>
    </lineage>
</organism>
<dbReference type="Gene3D" id="3.40.50.410">
    <property type="entry name" value="von Willebrand factor, type A domain"/>
    <property type="match status" value="1"/>
</dbReference>
<dbReference type="Proteomes" id="UP000315303">
    <property type="component" value="Unassembled WGS sequence"/>
</dbReference>
<sequence length="1240" mass="134963">MMKKLIAKSLLTLSLLASANYSYSEDIELYVSDVVRQAGKGIKLLIIFDTSGSMNDIDTDVKNTFDSSQTYDPIGVSHAYNDDALYFNVAGADGVSTIPTSPSDARRFLADINSCETSKAILEKYGTYTGHIREFTAKGNNGNWTEVPSNNGLNIEVIDCEDDAYIVDSAGTVINEGNIKNSNGLPDGYPRNGLYSKKNPVYHDGSKTSTNIDWSAGKLVTLYTAKYLRWYYDQSVTYGDVSRLQQAKGAITEVIQTTPSIEFGLEVFNFNYGDSSSAGNGGRIVMGIKKMTTSAKTELVDLINDELIAEGATPLCESLYESRQYFAGDKIEFGDDDVNVPSYNYVKNKPPMDSDVISLANNSMYQTPFGNCANSVAHVILITDGKPTYDHAADDKIKALSMLRVKRDANGLPVLDEAGEQVMETLKFTDTPPLPKDGEGPYDVFINTEFNKDGIQSYMPALASWMSNYDISPTTDGVQLVITHTIGFSDGATAAADLLDETAKRGKGSYTHAGNAKELQAAIRGVFNSLSSGNDSLTSASVAANNFDRTQTLDSVYFAMFNPQNASRWEGNLKKYKAVDGDITDVNGNNAICDSNDGIRSFCEGARSFWSPSIDGDDVNKGGVASWFSSLSGVDKRTIYTDSGVGALITYNRENLQKAYTDQAGLALELGVSGETDDSGNDIESQAIDDLLNWSMGMDVDDEDSDNLANDMRNDVFGDPLHSKPLVINYGNTVRIVVGTNAGALHMFEDTGSSVKENWAFMPKEFLKNIQVLRDNYSSGDKVYGIDGEITAHLNDKDGDGIINGTDTAWIFFGLRRGGDSYYALDISTPDSVPQILWHKDSNSTGFSHLGQSWSKPKIGYSSLNVSGTTAKPVVFIGGGYDINKDAPGPGTDDTKGVSAYMLDAQTGTLLWSLTPDGGDKVTTFAGKDSIAAGIAALDSTGNGLTDRLYIADTGGNIWRVDMPGNKIEEFSVFNLAQLGGTTNATDRRFFYEPSIVRTFISETIETKITDKNGKTETVTVHQEIPYDALLIGSGDRSNPLGKDTQDKLYMIKDKNILTQDFNVETVPTVITDTELYNYTDNPFENYESMTTAELETLQIAVSEKSGWYVNLVQSGEKSSAEALAINGIAYYTTYAPPKDPAELVGCKPPLGVGALFAVDLTLGIKRHKNLENVRENDSRFIDINNDFLGKPTLIVLPEDDGDDKTKDKATGDIIVGDEIIQADFTLNTTRLYLYIKEDQ</sequence>